<dbReference type="OrthoDB" id="47007at2759"/>
<protein>
    <recommendedName>
        <fullName evidence="1">Hydroxynaphthalene reductase-like protein Arp2</fullName>
    </recommendedName>
</protein>
<accession>E9F7S1</accession>
<evidence type="ECO:0000313" key="7">
    <source>
        <dbReference type="Proteomes" id="UP000002498"/>
    </source>
</evidence>
<reference evidence="6 7" key="1">
    <citation type="journal article" date="2011" name="PLoS Genet.">
        <title>Genome sequencing and comparative transcriptomics of the model entomopathogenic fungi Metarhizium anisopliae and M. acridum.</title>
        <authorList>
            <person name="Gao Q."/>
            <person name="Jin K."/>
            <person name="Ying S.H."/>
            <person name="Zhang Y."/>
            <person name="Xiao G."/>
            <person name="Shang Y."/>
            <person name="Duan Z."/>
            <person name="Hu X."/>
            <person name="Xie X.Q."/>
            <person name="Zhou G."/>
            <person name="Peng G."/>
            <person name="Luo Z."/>
            <person name="Huang W."/>
            <person name="Wang B."/>
            <person name="Fang W."/>
            <person name="Wang S."/>
            <person name="Zhong Y."/>
            <person name="Ma L.J."/>
            <person name="St Leger R.J."/>
            <person name="Zhao G.P."/>
            <person name="Pei Y."/>
            <person name="Feng M.G."/>
            <person name="Xia Y."/>
            <person name="Wang C."/>
        </authorList>
    </citation>
    <scope>NUCLEOTIDE SEQUENCE [LARGE SCALE GENOMIC DNA]</scope>
    <source>
        <strain evidence="7">ARSEF 23 / ATCC MYA-3075</strain>
    </source>
</reference>
<dbReference type="HOGENOM" id="CLU_015320_6_1_1"/>
<dbReference type="InterPro" id="IPR020904">
    <property type="entry name" value="Sc_DH/Rdtase_CS"/>
</dbReference>
<dbReference type="RefSeq" id="XP_007824509.2">
    <property type="nucleotide sequence ID" value="XM_007826318.2"/>
</dbReference>
<proteinExistence type="predicted"/>
<feature type="compositionally biased region" description="Low complexity" evidence="4">
    <location>
        <begin position="538"/>
        <end position="581"/>
    </location>
</feature>
<feature type="region of interest" description="Disordered" evidence="4">
    <location>
        <begin position="538"/>
        <end position="585"/>
    </location>
</feature>
<dbReference type="KEGG" id="maj:MAA_08320"/>
<dbReference type="GO" id="GO:0035091">
    <property type="term" value="F:phosphatidylinositol binding"/>
    <property type="evidence" value="ECO:0007669"/>
    <property type="project" value="TreeGrafter"/>
</dbReference>
<dbReference type="CDD" id="cd05233">
    <property type="entry name" value="SDR_c"/>
    <property type="match status" value="1"/>
</dbReference>
<keyword evidence="2" id="KW-0521">NADP</keyword>
<feature type="compositionally biased region" description="Pro residues" evidence="4">
    <location>
        <begin position="183"/>
        <end position="196"/>
    </location>
</feature>
<gene>
    <name evidence="6" type="ORF">MAA_08320</name>
</gene>
<evidence type="ECO:0000256" key="3">
    <source>
        <dbReference type="ARBA" id="ARBA00046017"/>
    </source>
</evidence>
<dbReference type="GeneID" id="19262606"/>
<reference evidence="6 7" key="2">
    <citation type="journal article" date="2014" name="Proc. Natl. Acad. Sci. U.S.A.">
        <title>Trajectory and genomic determinants of fungal-pathogen speciation and host adaptation.</title>
        <authorList>
            <person name="Hu X."/>
            <person name="Xiao G."/>
            <person name="Zheng P."/>
            <person name="Shang Y."/>
            <person name="Su Y."/>
            <person name="Zhang X."/>
            <person name="Liu X."/>
            <person name="Zhan S."/>
            <person name="St Leger R.J."/>
            <person name="Wang C."/>
        </authorList>
    </citation>
    <scope>GENOME REANNOTATION</scope>
    <source>
        <strain evidence="7">ARSEF 23 / ATCC MYA-3075</strain>
    </source>
</reference>
<dbReference type="InterPro" id="IPR036291">
    <property type="entry name" value="NAD(P)-bd_dom_sf"/>
</dbReference>
<dbReference type="Proteomes" id="UP000002498">
    <property type="component" value="Unassembled WGS sequence"/>
</dbReference>
<dbReference type="EMBL" id="ADNJ02000001">
    <property type="protein sequence ID" value="EFY96209.2"/>
    <property type="molecule type" value="Genomic_DNA"/>
</dbReference>
<dbReference type="AlphaFoldDB" id="E9F7S1"/>
<dbReference type="Pfam" id="PF13561">
    <property type="entry name" value="adh_short_C2"/>
    <property type="match status" value="1"/>
</dbReference>
<feature type="region of interest" description="Disordered" evidence="4">
    <location>
        <begin position="410"/>
        <end position="452"/>
    </location>
</feature>
<evidence type="ECO:0000256" key="4">
    <source>
        <dbReference type="SAM" id="MobiDB-lite"/>
    </source>
</evidence>
<dbReference type="PANTHER" id="PTHR15629">
    <property type="entry name" value="SH3YL1 PROTEIN"/>
    <property type="match status" value="1"/>
</dbReference>
<comment type="caution">
    <text evidence="6">The sequence shown here is derived from an EMBL/GenBank/DDBJ whole genome shotgun (WGS) entry which is preliminary data.</text>
</comment>
<organism evidence="6 7">
    <name type="scientific">Metarhizium robertsii (strain ARSEF 23 / ATCC MYA-3075)</name>
    <name type="common">Metarhizium anisopliae (strain ARSEF 23)</name>
    <dbReference type="NCBI Taxonomy" id="655844"/>
    <lineage>
        <taxon>Eukaryota</taxon>
        <taxon>Fungi</taxon>
        <taxon>Dikarya</taxon>
        <taxon>Ascomycota</taxon>
        <taxon>Pezizomycotina</taxon>
        <taxon>Sordariomycetes</taxon>
        <taxon>Hypocreomycetidae</taxon>
        <taxon>Hypocreales</taxon>
        <taxon>Clavicipitaceae</taxon>
        <taxon>Metarhizium</taxon>
    </lineage>
</organism>
<evidence type="ECO:0000259" key="5">
    <source>
        <dbReference type="Pfam" id="PF04366"/>
    </source>
</evidence>
<dbReference type="PANTHER" id="PTHR15629:SF8">
    <property type="entry name" value="DUF500 DOMAIN PROTEIN (AFU_ORTHOLOGUE AFUA_5G07310)"/>
    <property type="match status" value="1"/>
</dbReference>
<feature type="domain" description="Ysc84 actin-binding" evidence="5">
    <location>
        <begin position="350"/>
        <end position="529"/>
    </location>
</feature>
<dbReference type="InterPro" id="IPR051702">
    <property type="entry name" value="SH3_domain_YSC84-like"/>
</dbReference>
<feature type="compositionally biased region" description="Low complexity" evidence="4">
    <location>
        <begin position="144"/>
        <end position="156"/>
    </location>
</feature>
<sequence>MSSNEKPGEGAAELSGNTYYPPPPPGPPPSQQGPPEQQQQQQQHLQQPLAQQYQPHPQQQPDQQQYFPPPPGPADEKQSHVQQQQQQPYFPPPPPAPHAADETQSHQQQQPQQQHQQQHQQPSFPPPPPASADDKQSHHHQQSAYAIPAYNPANPAFAPPPTAQHDAQTTTGHPGPAQSYAHQPPPQPQHQQPPPQQSSQTAPKKSGWGDRFKHFVSAGAAAPINSLAHKLGSQSFLPETLDKECDKSAAILRSFCTKGVYADPGAGQPPTSTDPKAHESSSGVIDPTKEKPKNRVIVTIPPKVISKAVGLAIFTTLRAGFQVSGATGSGVLIARLPDGSWSPPSGIQVHSVGGGFQIGLDIYDCVCVINSREALAAFMNTRVSLGSDLAVVAGPYGAGGAVDFGTAVQRGRDDKDSKATAASDAQPAAAEAQPSSALKPDAGAASKDPKRRSLSTSAFKPVFSYVKSRGFYAGIQVDGTVVVERKDANASFYGAPVTVQQILQGQVPPQGPRDMWPVGARALLETLRGAEAGALGHHSSASASASASGAAGHPGSGAVPLANAPPAGAAPGEASSGAPPAYVDDGSHAHVGDVKYAYQCPENPSRCSLSPPRRDPLLRRKQKLVRQVTLTLMDQYAIYPSLRGKVVLIPGAAEGIGAAAVELFCRQGSQVVFLDIADDSARELVDRLASVSGATTPTFMHCDVTDLEGLGECAQTVLARFGRVDVLVNNAGCAGPGSRVPTSRVTPASFERDVNVNLRHQFFLTQHVAPAMQRQGGGSIINMGSITWRIPATEVPVYTTCKAAVVGMTRTHAREFGGHGVRVNSIMPGSIATRRQIDTVLTDEYRAESLAAQCLKRVLLPVEVARLMLFLASDDSSAITGGSHVCDGGWVGDT</sequence>
<dbReference type="Gene3D" id="3.40.50.720">
    <property type="entry name" value="NAD(P)-binding Rossmann-like Domain"/>
    <property type="match status" value="1"/>
</dbReference>
<dbReference type="Pfam" id="PF04366">
    <property type="entry name" value="Ysc84"/>
    <property type="match status" value="1"/>
</dbReference>
<keyword evidence="7" id="KW-1185">Reference proteome</keyword>
<dbReference type="CDD" id="cd11524">
    <property type="entry name" value="SYLF"/>
    <property type="match status" value="1"/>
</dbReference>
<dbReference type="InterPro" id="IPR002347">
    <property type="entry name" value="SDR_fam"/>
</dbReference>
<feature type="compositionally biased region" description="Low complexity" evidence="4">
    <location>
        <begin position="419"/>
        <end position="437"/>
    </location>
</feature>
<dbReference type="PROSITE" id="PS00061">
    <property type="entry name" value="ADH_SHORT"/>
    <property type="match status" value="1"/>
</dbReference>
<dbReference type="InterPro" id="IPR007461">
    <property type="entry name" value="Ysc84_actin-binding"/>
</dbReference>
<dbReference type="FunFam" id="3.40.50.720:FF:000084">
    <property type="entry name" value="Short-chain dehydrogenase reductase"/>
    <property type="match status" value="1"/>
</dbReference>
<evidence type="ECO:0000313" key="6">
    <source>
        <dbReference type="EMBL" id="EFY96209.2"/>
    </source>
</evidence>
<dbReference type="SUPFAM" id="SSF51735">
    <property type="entry name" value="NAD(P)-binding Rossmann-fold domains"/>
    <property type="match status" value="1"/>
</dbReference>
<comment type="function">
    <text evidence="3">Hydroxynaphthalene reductase-like protein; part of the Pks2 gene cluster that mediates the formation of infectious structures (appressoria), enabling these fungi to kill insects faster. The product of the Pks2 gene cluster is different from the one of Pks1 and has still not been identified.</text>
</comment>
<evidence type="ECO:0000256" key="2">
    <source>
        <dbReference type="ARBA" id="ARBA00022857"/>
    </source>
</evidence>
<feature type="compositionally biased region" description="Pro residues" evidence="4">
    <location>
        <begin position="20"/>
        <end position="32"/>
    </location>
</feature>
<evidence type="ECO:0000256" key="1">
    <source>
        <dbReference type="ARBA" id="ARBA00015194"/>
    </source>
</evidence>
<dbReference type="PRINTS" id="PR00081">
    <property type="entry name" value="GDHRDH"/>
</dbReference>
<name>E9F7S1_METRA</name>
<feature type="region of interest" description="Disordered" evidence="4">
    <location>
        <begin position="1"/>
        <end position="210"/>
    </location>
</feature>
<feature type="compositionally biased region" description="Low complexity" evidence="4">
    <location>
        <begin position="33"/>
        <end position="66"/>
    </location>
</feature>
<dbReference type="PRINTS" id="PR00080">
    <property type="entry name" value="SDRFAMILY"/>
</dbReference>
<feature type="region of interest" description="Disordered" evidence="4">
    <location>
        <begin position="263"/>
        <end position="290"/>
    </location>
</feature>
<feature type="compositionally biased region" description="Low complexity" evidence="4">
    <location>
        <begin position="105"/>
        <end position="122"/>
    </location>
</feature>